<dbReference type="PANTHER" id="PTHR43834:SF6">
    <property type="entry name" value="GTPASE DER"/>
    <property type="match status" value="1"/>
</dbReference>
<proteinExistence type="predicted"/>
<accession>A0A3B1D9S5</accession>
<dbReference type="InterPro" id="IPR006073">
    <property type="entry name" value="GTP-bd"/>
</dbReference>
<reference evidence="2" key="1">
    <citation type="submission" date="2018-06" db="EMBL/GenBank/DDBJ databases">
        <authorList>
            <person name="Zhirakovskaya E."/>
        </authorList>
    </citation>
    <scope>NUCLEOTIDE SEQUENCE</scope>
</reference>
<dbReference type="NCBIfam" id="TIGR00231">
    <property type="entry name" value="small_GTP"/>
    <property type="match status" value="1"/>
</dbReference>
<evidence type="ECO:0000259" key="1">
    <source>
        <dbReference type="Pfam" id="PF01926"/>
    </source>
</evidence>
<feature type="non-terminal residue" evidence="2">
    <location>
        <position position="39"/>
    </location>
</feature>
<sequence length="39" mass="4224">MSVPVVVIIGRPNVGKSTLFNKLTQRKTSIVNDTPGVTR</sequence>
<dbReference type="SUPFAM" id="SSF52540">
    <property type="entry name" value="P-loop containing nucleoside triphosphate hydrolases"/>
    <property type="match status" value="1"/>
</dbReference>
<name>A0A3B1D9S5_9ZZZZ</name>
<gene>
    <name evidence="2" type="ORF">MNBD_NITROSPINAE05-642</name>
</gene>
<dbReference type="GO" id="GO:0005525">
    <property type="term" value="F:GTP binding"/>
    <property type="evidence" value="ECO:0007669"/>
    <property type="project" value="InterPro"/>
</dbReference>
<dbReference type="InterPro" id="IPR005225">
    <property type="entry name" value="Small_GTP-bd"/>
</dbReference>
<dbReference type="EMBL" id="UOGG01000225">
    <property type="protein sequence ID" value="VAX32874.1"/>
    <property type="molecule type" value="Genomic_DNA"/>
</dbReference>
<dbReference type="Pfam" id="PF01926">
    <property type="entry name" value="MMR_HSR1"/>
    <property type="match status" value="1"/>
</dbReference>
<evidence type="ECO:0000313" key="2">
    <source>
        <dbReference type="EMBL" id="VAX32874.1"/>
    </source>
</evidence>
<organism evidence="2">
    <name type="scientific">hydrothermal vent metagenome</name>
    <dbReference type="NCBI Taxonomy" id="652676"/>
    <lineage>
        <taxon>unclassified sequences</taxon>
        <taxon>metagenomes</taxon>
        <taxon>ecological metagenomes</taxon>
    </lineage>
</organism>
<protein>
    <submittedName>
        <fullName evidence="2">GTP-binding protein EngA</fullName>
    </submittedName>
</protein>
<dbReference type="PANTHER" id="PTHR43834">
    <property type="entry name" value="GTPASE DER"/>
    <property type="match status" value="1"/>
</dbReference>
<dbReference type="AlphaFoldDB" id="A0A3B1D9S5"/>
<dbReference type="Gene3D" id="3.40.50.300">
    <property type="entry name" value="P-loop containing nucleotide triphosphate hydrolases"/>
    <property type="match status" value="1"/>
</dbReference>
<feature type="domain" description="G" evidence="1">
    <location>
        <begin position="6"/>
        <end position="39"/>
    </location>
</feature>
<dbReference type="InterPro" id="IPR027417">
    <property type="entry name" value="P-loop_NTPase"/>
</dbReference>